<proteinExistence type="predicted"/>
<name>A0A3L6EXX1_MAIZE</name>
<comment type="caution">
    <text evidence="1">The sequence shown here is derived from an EMBL/GenBank/DDBJ whole genome shotgun (WGS) entry which is preliminary data.</text>
</comment>
<reference evidence="1 2" key="1">
    <citation type="journal article" date="2018" name="Nat. Genet.">
        <title>Extensive intraspecific gene order and gene structural variations between Mo17 and other maize genomes.</title>
        <authorList>
            <person name="Sun S."/>
            <person name="Zhou Y."/>
            <person name="Chen J."/>
            <person name="Shi J."/>
            <person name="Zhao H."/>
            <person name="Zhao H."/>
            <person name="Song W."/>
            <person name="Zhang M."/>
            <person name="Cui Y."/>
            <person name="Dong X."/>
            <person name="Liu H."/>
            <person name="Ma X."/>
            <person name="Jiao Y."/>
            <person name="Wang B."/>
            <person name="Wei X."/>
            <person name="Stein J.C."/>
            <person name="Glaubitz J.C."/>
            <person name="Lu F."/>
            <person name="Yu G."/>
            <person name="Liang C."/>
            <person name="Fengler K."/>
            <person name="Li B."/>
            <person name="Rafalski A."/>
            <person name="Schnable P.S."/>
            <person name="Ware D.H."/>
            <person name="Buckler E.S."/>
            <person name="Lai J."/>
        </authorList>
    </citation>
    <scope>NUCLEOTIDE SEQUENCE [LARGE SCALE GENOMIC DNA]</scope>
    <source>
        <strain evidence="2">cv. Missouri 17</strain>
        <tissue evidence="1">Seedling</tissue>
    </source>
</reference>
<dbReference type="EMBL" id="NCVQ01000005">
    <property type="protein sequence ID" value="PWZ25448.1"/>
    <property type="molecule type" value="Genomic_DNA"/>
</dbReference>
<evidence type="ECO:0000313" key="1">
    <source>
        <dbReference type="EMBL" id="PWZ25448.1"/>
    </source>
</evidence>
<organism evidence="1 2">
    <name type="scientific">Zea mays</name>
    <name type="common">Maize</name>
    <dbReference type="NCBI Taxonomy" id="4577"/>
    <lineage>
        <taxon>Eukaryota</taxon>
        <taxon>Viridiplantae</taxon>
        <taxon>Streptophyta</taxon>
        <taxon>Embryophyta</taxon>
        <taxon>Tracheophyta</taxon>
        <taxon>Spermatophyta</taxon>
        <taxon>Magnoliopsida</taxon>
        <taxon>Liliopsida</taxon>
        <taxon>Poales</taxon>
        <taxon>Poaceae</taxon>
        <taxon>PACMAD clade</taxon>
        <taxon>Panicoideae</taxon>
        <taxon>Andropogonodae</taxon>
        <taxon>Andropogoneae</taxon>
        <taxon>Tripsacinae</taxon>
        <taxon>Zea</taxon>
    </lineage>
</organism>
<dbReference type="AlphaFoldDB" id="A0A3L6EXX1"/>
<gene>
    <name evidence="1" type="ORF">Zm00014a_039708</name>
</gene>
<sequence length="46" mass="5033">MVLNFVWPGARDSSTYGVSLHASTRIKSCMFASFLCIFGLVDASVF</sequence>
<evidence type="ECO:0000313" key="2">
    <source>
        <dbReference type="Proteomes" id="UP000251960"/>
    </source>
</evidence>
<protein>
    <submittedName>
        <fullName evidence="1">Uncharacterized protein</fullName>
    </submittedName>
</protein>
<dbReference type="Proteomes" id="UP000251960">
    <property type="component" value="Chromosome 4"/>
</dbReference>
<accession>A0A3L6EXX1</accession>